<accession>A0A3S9PX91</accession>
<name>A0A3S9PX91_9ACTO</name>
<gene>
    <name evidence="5" type="ORF">EJ997_05970</name>
</gene>
<evidence type="ECO:0000256" key="1">
    <source>
        <dbReference type="SAM" id="MobiDB-lite"/>
    </source>
</evidence>
<feature type="domain" description="VWFA" evidence="4">
    <location>
        <begin position="310"/>
        <end position="503"/>
    </location>
</feature>
<keyword evidence="2" id="KW-1133">Transmembrane helix</keyword>
<keyword evidence="2" id="KW-0812">Transmembrane</keyword>
<dbReference type="PROSITE" id="PS50234">
    <property type="entry name" value="VWFA"/>
    <property type="match status" value="1"/>
</dbReference>
<sequence length="1025" mass="107111">MKRTMRSHNWRSQMTAALAAALLGLSLAPLSVAAAGDSDDTTGGGAEIEKPADPIESHSPVEDPVDPVVVPAPDDPVDPVVVPTPDDPVDPVTAPEPDDPIVEEPDEPATPIPGDEGSGDLADEQDIVVQDDVVGIDEGQEDGEASSLASEAAIEPMAVGSPDEASPPFIYWDVKNASGNPVGGATFTIEYRGFARWAGATSVDDCIASPCDGPDLDPDPGEFLVKQFGGHNVVTDTRYQITQQSGQFSYGEANYERPSSNYQKSIGYSGGFNNAHGQSTHGFGTFVQQFVSVNVNPMPNPALPNQCGLSIALVFDLSNSLSDRDVDNSKNAGVAFIDALEGTPSSVGIYTFATFAPAGSNTNLPATTVATDDGADVVRAHINGLSRPTSAQGGTNWDAGLGQVAGGYDMVVFITDGKPTAYGTPGSAPPGNNDYGTRFDQIDLDTAILRANDLKSNGAFVMGLGVGSGVDEENIKDVSGDIEGTDYYLVANYEALEEQLEELARKNCRGSVSVTKQIVDADGEIIDSSPAGWFFTAATTDAVLVADNESLVSSLGRVTDEETGAVNFRLNLGTDPTASRTVTVTETQQAGYELVQQNGVNAVCEASGAPVPVTNKGALAFDVDVKVDSIVACTVLNQEPPKHGALTIEKKYLNVPPETADDASFTGTYACSIGGNETAAGTWTASGEGPAVLTEASGSVPPNQIPVGSGCTVTETGPDDTALPNTSWEWGTPTIEYPEAADSATVVANDAVNVVVTNTADRVYGNFEVTKIVDGTADSELEYSGDWQCVLGDETVTGQWGPIKDGETWASDGTHLIPLGSECSVVNENGRPDVPVADDPSYSWDGEPTIGDPVTAATQASTIIVTNTTLRELGSVEWTKVDDSGAKLSGSEWELAGPDLFNDGDVLAITDCTADSCAGPDADLEAGVFQIEDLPWGEYTLTETKAPAGYYLNSDPITFTIGKEDPASLEVTLDPVENERRDPPALPLTGGMSRDFFMIVGPSILLLGVGGMGYAHLRKNRREVA</sequence>
<dbReference type="RefSeq" id="WP_126703754.1">
    <property type="nucleotide sequence ID" value="NZ_CP034593.1"/>
</dbReference>
<feature type="compositionally biased region" description="Basic and acidic residues" evidence="1">
    <location>
        <begin position="47"/>
        <end position="61"/>
    </location>
</feature>
<dbReference type="SUPFAM" id="SSF53300">
    <property type="entry name" value="vWA-like"/>
    <property type="match status" value="1"/>
</dbReference>
<keyword evidence="2" id="KW-0472">Membrane</keyword>
<dbReference type="Pfam" id="PF17802">
    <property type="entry name" value="SpaA"/>
    <property type="match status" value="1"/>
</dbReference>
<dbReference type="KEGG" id="flh:EJ997_05970"/>
<feature type="compositionally biased region" description="Acidic residues" evidence="1">
    <location>
        <begin position="96"/>
        <end position="107"/>
    </location>
</feature>
<keyword evidence="3" id="KW-0732">Signal</keyword>
<organism evidence="5 6">
    <name type="scientific">Flaviflexus ciconiae</name>
    <dbReference type="NCBI Taxonomy" id="2496867"/>
    <lineage>
        <taxon>Bacteria</taxon>
        <taxon>Bacillati</taxon>
        <taxon>Actinomycetota</taxon>
        <taxon>Actinomycetes</taxon>
        <taxon>Actinomycetales</taxon>
        <taxon>Actinomycetaceae</taxon>
        <taxon>Flaviflexus</taxon>
    </lineage>
</organism>
<dbReference type="GO" id="GO:0005975">
    <property type="term" value="P:carbohydrate metabolic process"/>
    <property type="evidence" value="ECO:0007669"/>
    <property type="project" value="UniProtKB-ARBA"/>
</dbReference>
<dbReference type="CDD" id="cd00198">
    <property type="entry name" value="vWFA"/>
    <property type="match status" value="1"/>
</dbReference>
<dbReference type="InterPro" id="IPR046022">
    <property type="entry name" value="DUF5979"/>
</dbReference>
<proteinExistence type="predicted"/>
<feature type="transmembrane region" description="Helical" evidence="2">
    <location>
        <begin position="996"/>
        <end position="1017"/>
    </location>
</feature>
<reference evidence="5 6" key="1">
    <citation type="submission" date="2018-12" db="EMBL/GenBank/DDBJ databases">
        <title>Complete genome sequence of Flaviflexus sp. H23T48.</title>
        <authorList>
            <person name="Bae J.-W."/>
            <person name="Lee J.-Y."/>
        </authorList>
    </citation>
    <scope>NUCLEOTIDE SEQUENCE [LARGE SCALE GENOMIC DNA]</scope>
    <source>
        <strain evidence="5 6">H23T48</strain>
    </source>
</reference>
<dbReference type="AlphaFoldDB" id="A0A3S9PX91"/>
<feature type="chain" id="PRO_5039651612" evidence="3">
    <location>
        <begin position="35"/>
        <end position="1025"/>
    </location>
</feature>
<feature type="compositionally biased region" description="Low complexity" evidence="1">
    <location>
        <begin position="66"/>
        <end position="95"/>
    </location>
</feature>
<dbReference type="Proteomes" id="UP000280344">
    <property type="component" value="Chromosome"/>
</dbReference>
<feature type="region of interest" description="Disordered" evidence="1">
    <location>
        <begin position="34"/>
        <end position="121"/>
    </location>
</feature>
<evidence type="ECO:0000256" key="3">
    <source>
        <dbReference type="SAM" id="SignalP"/>
    </source>
</evidence>
<evidence type="ECO:0000259" key="4">
    <source>
        <dbReference type="PROSITE" id="PS50234"/>
    </source>
</evidence>
<evidence type="ECO:0000313" key="6">
    <source>
        <dbReference type="Proteomes" id="UP000280344"/>
    </source>
</evidence>
<feature type="signal peptide" evidence="3">
    <location>
        <begin position="1"/>
        <end position="34"/>
    </location>
</feature>
<keyword evidence="6" id="KW-1185">Reference proteome</keyword>
<evidence type="ECO:0000313" key="5">
    <source>
        <dbReference type="EMBL" id="AZQ76948.1"/>
    </source>
</evidence>
<dbReference type="SMART" id="SM00327">
    <property type="entry name" value="VWA"/>
    <property type="match status" value="1"/>
</dbReference>
<dbReference type="InterPro" id="IPR036465">
    <property type="entry name" value="vWFA_dom_sf"/>
</dbReference>
<evidence type="ECO:0000256" key="2">
    <source>
        <dbReference type="SAM" id="Phobius"/>
    </source>
</evidence>
<protein>
    <submittedName>
        <fullName evidence="5">VWA domain-containing protein</fullName>
    </submittedName>
</protein>
<dbReference type="InterPro" id="IPR002035">
    <property type="entry name" value="VWF_A"/>
</dbReference>
<dbReference type="OrthoDB" id="134475at2"/>
<dbReference type="InterPro" id="IPR041033">
    <property type="entry name" value="SpaA_PFL_dom_1"/>
</dbReference>
<dbReference type="Gene3D" id="2.60.40.10">
    <property type="entry name" value="Immunoglobulins"/>
    <property type="match status" value="1"/>
</dbReference>
<dbReference type="InterPro" id="IPR013783">
    <property type="entry name" value="Ig-like_fold"/>
</dbReference>
<dbReference type="Pfam" id="PF19407">
    <property type="entry name" value="DUF5979"/>
    <property type="match status" value="2"/>
</dbReference>
<dbReference type="Gene3D" id="3.40.50.410">
    <property type="entry name" value="von Willebrand factor, type A domain"/>
    <property type="match status" value="1"/>
</dbReference>
<dbReference type="EMBL" id="CP034593">
    <property type="protein sequence ID" value="AZQ76948.1"/>
    <property type="molecule type" value="Genomic_DNA"/>
</dbReference>